<feature type="signal peptide" evidence="4">
    <location>
        <begin position="1"/>
        <end position="26"/>
    </location>
</feature>
<accession>E3GGP7</accession>
<sequence>MRKKVISLLLTLSIILGGLLPGMALAETGSTWNPSGDIYKISTADDLVNFLNGLEKNGGYKDKTIQLETDINIDDSAVAYDSSAASHKFCGVFDGQGHTISCTQDKTTGLFQSLGDTGQAGVIRNLHLNWSIKDAVVKKAYGLLCNTVYGGESIIENCFVEGKIAVTGAYCNAGGLLGTLAQNIVGQPTVKNCLVEAEVSTTLNTGGLNSLGMINAENSLFTGTLEGKTVRGLTLDTSTVTNAYYDSTKVTNAICKDPGKTTEELMVLKTQDNLYAGWDDSVWSFKEGGYPVLKLFQAVEPSGDTWDPNPADGVYKLSTASDLVNFMNSLEKNDYDGKQVILLKNIDASLAEFDAGASSYGFCGTFDGQSHTISSSSEKNTGLFKALGKTGKAGVIKNLGLDWNVKDTTQSRAAFGLLCNTVYSGDSLIENCTVEGKLTVTGPTCNAGGLIGTLDRNITGQPTVKNCFVKADVETTNFVGGLNAVGAIKAENSLFVGTLTGKSIRGLTMNTSTVTNAYYDSTKVTVSDEVYKAPGKTTEELTVLKTKDNLYKDWDDSVWFFKEGDYPSLNQFGSADGLLSLVTKAKEISNNSGLYTDESFTALQEAIKKAEDFTAAGDTYKQTEVAAQTEALQSAMDGLKYNVDQQMLKDKVNEYKGLTLNKDQYEDGAVDAFNSALTKAEETANKPNPSGEEIAEAYKALIDAKDTLDAKEYADQGDKQALADAITASEASHPEVDYTADSYKAYASALESAKKTAAKNPLFKKEADEALKSLQTAESALALAPVSKKALDSAISNAEALDSSLYTATSYNAFKEKIAEAKAVSEDPAVDRQSVVNAQVEALNTAREALVPAADLTELKNQIERSAYFLARPYTDESLSHYQAMLEAAEAYNNQDVPATSQAQVNQAAADLLNASVQLVTTDPANTFHAERGEFVISTLDDLNAFRMYLNYYAFDGETVVLNNDIDAAGDGLLTLEVLKSNYGSDYNNRAFTGTFDGQGHSILNFHDNHVGLFYQLGLRDYFDEYGGKPAVVRNLHLNVNVDNIPKYYAGSNQGYRYAPLASNLYSQETLVENCWIDGQIKKEDGSVDAVVGKSYMGQYRNCLIAPNITAKGACVFSGSNEGLTVENCLVNGAIQVDRIQAIFEASYSHENIKVNNSFYNSDIIGASEGKDAQYAKTGEELKKAATFAEWPKETWKIVDGEFPMLRAFTDQADTSALSAKLDEAKGKTEASYTPASFEALQTAIASAEAVLDDLDATQEAVDDQVQALQTALDGLIEVPDKAGLQALITQAEARLLEEGYTASSYTGLRTALEAASAVNENPEASKAMVEEQQTLLNTALEGMKEAADITVLQAEIKKADSFVQKKDSYSADSYAAFKAALEAAGELNSADTEKGQQKEVDQAVENLKAAEACLVFVGDLNQLLEEYSGLKASDYTTAAWTEFEAVMAKASETAAKGDITQEETNSTANALIAAKAALDMNKLGDRELLETAVKEAREAVNPENKDSYKPTTYAPYEAALAEAETLLKKNELTETEVSEAIEKLNTARDNVELRADTKNLQVLYDQAKDKDEKSYTEATYASLAQAIKAAETVLANPDASQEMVASAESALSKALTGLRMPVKETFDGYEVITEVPDGTKLTVEKAGDIGAVQNTIAQKYENGTLAALFHITAEPALPDGMKLKITLKIPKEAQGYDRYVIYHKPADKPEEYLENVSFDKDQNTLTFESTLSDFGIVGLKNAQGGGQPVNPDNTGNGGQSQNSVNSAGTGATAGGTKNTNTGIAADNTGVYLAVGLLALAAAGGIAVSRKRIGKK</sequence>
<keyword evidence="5" id="KW-0378">Hydrolase</keyword>
<feature type="compositionally biased region" description="Low complexity" evidence="2">
    <location>
        <begin position="1768"/>
        <end position="1781"/>
    </location>
</feature>
<protein>
    <submittedName>
        <fullName evidence="5">Glycoside hydrolase</fullName>
    </submittedName>
</protein>
<feature type="chain" id="PRO_5003169460" evidence="4">
    <location>
        <begin position="27"/>
        <end position="1816"/>
    </location>
</feature>
<keyword evidence="1" id="KW-0175">Coiled coil</keyword>
<dbReference type="eggNOG" id="COG0845">
    <property type="taxonomic scope" value="Bacteria"/>
</dbReference>
<evidence type="ECO:0000256" key="3">
    <source>
        <dbReference type="SAM" id="Phobius"/>
    </source>
</evidence>
<evidence type="ECO:0000256" key="4">
    <source>
        <dbReference type="SAM" id="SignalP"/>
    </source>
</evidence>
<dbReference type="EMBL" id="CP002273">
    <property type="protein sequence ID" value="ADO38852.1"/>
    <property type="molecule type" value="Genomic_DNA"/>
</dbReference>
<keyword evidence="4" id="KW-0732">Signal</keyword>
<reference key="1">
    <citation type="submission" date="2010-09" db="EMBL/GenBank/DDBJ databases">
        <authorList>
            <person name="Roh H."/>
            <person name="Ko H.-J."/>
            <person name="Kim D."/>
            <person name="Choi D.G."/>
            <person name="Park S."/>
            <person name="Kim S."/>
            <person name="Kim K.H."/>
            <person name="Chang I.S."/>
            <person name="Choi I.-G."/>
        </authorList>
    </citation>
    <scope>NUCLEOTIDE SEQUENCE</scope>
    <source>
        <strain>KIST612</strain>
    </source>
</reference>
<dbReference type="GeneID" id="68364786"/>
<dbReference type="Pfam" id="PF07554">
    <property type="entry name" value="FIVAR"/>
    <property type="match status" value="10"/>
</dbReference>
<feature type="compositionally biased region" description="Polar residues" evidence="2">
    <location>
        <begin position="1751"/>
        <end position="1767"/>
    </location>
</feature>
<feature type="coiled-coil region" evidence="1">
    <location>
        <begin position="1517"/>
        <end position="1571"/>
    </location>
</feature>
<reference evidence="5 6" key="2">
    <citation type="journal article" date="2011" name="J. Bacteriol.">
        <title>Complete genome sequence of a carbon monoxide-utilizing acetogen, Eubacterium limosum KIST612.</title>
        <authorList>
            <person name="Roh H."/>
            <person name="Ko H.J."/>
            <person name="Kim D."/>
            <person name="Choi D.G."/>
            <person name="Park S."/>
            <person name="Kim S."/>
            <person name="Chang I.S."/>
            <person name="Choi I.G."/>
        </authorList>
    </citation>
    <scope>NUCLEOTIDE SEQUENCE [LARGE SCALE GENOMIC DNA]</scope>
    <source>
        <strain evidence="5 6">KIST612</strain>
    </source>
</reference>
<dbReference type="Proteomes" id="UP000006873">
    <property type="component" value="Chromosome"/>
</dbReference>
<keyword evidence="6" id="KW-1185">Reference proteome</keyword>
<keyword evidence="3" id="KW-1133">Transmembrane helix</keyword>
<keyword evidence="3" id="KW-0472">Membrane</keyword>
<dbReference type="Gene3D" id="1.20.1270.70">
    <property type="entry name" value="Designed single chain three-helix bundle"/>
    <property type="match status" value="3"/>
</dbReference>
<keyword evidence="3" id="KW-0812">Transmembrane</keyword>
<evidence type="ECO:0000256" key="1">
    <source>
        <dbReference type="SAM" id="Coils"/>
    </source>
</evidence>
<feature type="transmembrane region" description="Helical" evidence="3">
    <location>
        <begin position="1790"/>
        <end position="1808"/>
    </location>
</feature>
<dbReference type="KEGG" id="elm:ELI_3908"/>
<dbReference type="RefSeq" id="WP_013382159.1">
    <property type="nucleotide sequence ID" value="NC_014624.2"/>
</dbReference>
<organism evidence="5 6">
    <name type="scientific">Eubacterium callanderi</name>
    <dbReference type="NCBI Taxonomy" id="53442"/>
    <lineage>
        <taxon>Bacteria</taxon>
        <taxon>Bacillati</taxon>
        <taxon>Bacillota</taxon>
        <taxon>Clostridia</taxon>
        <taxon>Eubacteriales</taxon>
        <taxon>Eubacteriaceae</taxon>
        <taxon>Eubacterium</taxon>
    </lineage>
</organism>
<dbReference type="Gene3D" id="1.20.1270.90">
    <property type="entry name" value="AF1782-like"/>
    <property type="match status" value="8"/>
</dbReference>
<dbReference type="Gene3D" id="2.160.20.110">
    <property type="match status" value="3"/>
</dbReference>
<evidence type="ECO:0000313" key="6">
    <source>
        <dbReference type="Proteomes" id="UP000006873"/>
    </source>
</evidence>
<dbReference type="HOGENOM" id="CLU_237722_0_0_9"/>
<dbReference type="GO" id="GO:0016787">
    <property type="term" value="F:hydrolase activity"/>
    <property type="evidence" value="ECO:0007669"/>
    <property type="project" value="UniProtKB-KW"/>
</dbReference>
<gene>
    <name evidence="5" type="ordered locus">ELI_3908</name>
</gene>
<feature type="region of interest" description="Disordered" evidence="2">
    <location>
        <begin position="1743"/>
        <end position="1781"/>
    </location>
</feature>
<name>E3GGP7_9FIRM</name>
<evidence type="ECO:0000313" key="5">
    <source>
        <dbReference type="EMBL" id="ADO38852.1"/>
    </source>
</evidence>
<evidence type="ECO:0000256" key="2">
    <source>
        <dbReference type="SAM" id="MobiDB-lite"/>
    </source>
</evidence>
<proteinExistence type="predicted"/>